<protein>
    <submittedName>
        <fullName evidence="2">Uncharacterized protein</fullName>
    </submittedName>
</protein>
<dbReference type="AlphaFoldDB" id="A0A6N7WRZ1"/>
<name>A0A6N7WRZ1_9ACTN</name>
<dbReference type="RefSeq" id="WP_154539264.1">
    <property type="nucleotide sequence ID" value="NZ_VUND01000001.1"/>
</dbReference>
<reference evidence="2 3" key="1">
    <citation type="submission" date="2019-08" db="EMBL/GenBank/DDBJ databases">
        <title>In-depth cultivation of the pig gut microbiome towards novel bacterial diversity and tailored functional studies.</title>
        <authorList>
            <person name="Wylensek D."/>
            <person name="Hitch T.C.A."/>
            <person name="Clavel T."/>
        </authorList>
    </citation>
    <scope>NUCLEOTIDE SEQUENCE [LARGE SCALE GENOMIC DNA]</scope>
    <source>
        <strain evidence="2 3">WB01_CNA04</strain>
    </source>
</reference>
<feature type="transmembrane region" description="Helical" evidence="1">
    <location>
        <begin position="935"/>
        <end position="956"/>
    </location>
</feature>
<sequence>MAAPSGTAISASDISKIENGGEYYLTSTGSTQSTINISKDTTLDLNGHGVYYKGAGNNPTFIFVKNGAKLTIKNSKEGSPTRTLADSALSKFGNAAVLAFGNGGDTPTSLKYYVTEPETNADTLGTTDTLYQYEYENPTGFIVGGSSGGSCSAVVNVASGSSFDLQSGFLCICNNYDKGTINPQVVFNEGTFTMEGGYLAGGNTSQQGGGVRNMSNSIMSMSGGVIAANKANSGAGVYAADGAKITLSGGVISGNTVKEATYGWSEAAGPGYGGGIYAVGATVTISGGYITNNSVLAHYDQRGQGLIGGGGLAIVNNSSQAKLSISGGYVTGNFSQEDGGGLYVGREKKGLGANFTLSGGIVASNVAQDGEGGGIRISRDTQATFNAAEGTHVYITNNKCNSDFDWGGGGVFVQEGGRLICLNALITKNDAGGYGGGVGACPTGQTVVTHTQGAAIYGNTDAGNSTSAHMSGGGHGKNMDSNVAYKSDTFRTNGHADYFLVRGSDSKNYITAVTGRMLGEGAANWDGSIDGKKASIDANSGAQAKYMVGLTSNPDEDAKASAIKVATLTISGNYAWNHGGGIMTNGGVVLGKVTSIDIYPGLSLDATKALSQEGMNASSQLKGGDYSFVLLRSDSDSEKPSWQGDSLSYGGCTLVDNVNNDADGAITLRAGDDYSSGKYRFYVVELPSTTTTFDKTIYQIDAAVEYEPAKDTKVLGITFKYYTVNSIKVTVISPDGTQSNYNPKIDKSSGNVSFTLTKDGNKAAAFTNELAPYKTSGSFTPQVKKHVEGGNMKDFTFELFDEDGFANGKFTGAPIQTKTTTKSEDRNATVTFDKIDYQLGLSDLDTKTRGGTKTYTYYVREKSGSDSGYTYDGGYYKIVVTAKDNPADDKLSGKLTTTAKYTYVDANGKSTDVAEGSDPTFNNKYGITLPSAGQAGITIAYIAGAAVLGYGVWRLVKARGKSRRGGE</sequence>
<dbReference type="InterPro" id="IPR006626">
    <property type="entry name" value="PbH1"/>
</dbReference>
<dbReference type="EMBL" id="VUND01000001">
    <property type="protein sequence ID" value="MST59470.1"/>
    <property type="molecule type" value="Genomic_DNA"/>
</dbReference>
<keyword evidence="1" id="KW-0812">Transmembrane</keyword>
<evidence type="ECO:0000313" key="3">
    <source>
        <dbReference type="Proteomes" id="UP000434342"/>
    </source>
</evidence>
<dbReference type="Proteomes" id="UP000434342">
    <property type="component" value="Unassembled WGS sequence"/>
</dbReference>
<gene>
    <name evidence="2" type="ORF">FYJ69_00890</name>
</gene>
<keyword evidence="1" id="KW-1133">Transmembrane helix</keyword>
<proteinExistence type="predicted"/>
<dbReference type="SMART" id="SM00710">
    <property type="entry name" value="PbH1"/>
    <property type="match status" value="6"/>
</dbReference>
<comment type="caution">
    <text evidence="2">The sequence shown here is derived from an EMBL/GenBank/DDBJ whole genome shotgun (WGS) entry which is preliminary data.</text>
</comment>
<evidence type="ECO:0000256" key="1">
    <source>
        <dbReference type="SAM" id="Phobius"/>
    </source>
</evidence>
<dbReference type="Gene3D" id="2.60.40.3050">
    <property type="match status" value="1"/>
</dbReference>
<keyword evidence="1" id="KW-0472">Membrane</keyword>
<dbReference type="InterPro" id="IPR038174">
    <property type="entry name" value="Strep_pil_link_sf"/>
</dbReference>
<accession>A0A6N7WRZ1</accession>
<evidence type="ECO:0000313" key="2">
    <source>
        <dbReference type="EMBL" id="MST59470.1"/>
    </source>
</evidence>
<organism evidence="2 3">
    <name type="scientific">Parafannyhessea umbonata</name>
    <dbReference type="NCBI Taxonomy" id="604330"/>
    <lineage>
        <taxon>Bacteria</taxon>
        <taxon>Bacillati</taxon>
        <taxon>Actinomycetota</taxon>
        <taxon>Coriobacteriia</taxon>
        <taxon>Coriobacteriales</taxon>
        <taxon>Atopobiaceae</taxon>
        <taxon>Parafannyhessea</taxon>
    </lineage>
</organism>